<dbReference type="GO" id="GO:0003676">
    <property type="term" value="F:nucleic acid binding"/>
    <property type="evidence" value="ECO:0007669"/>
    <property type="project" value="InterPro"/>
</dbReference>
<dbReference type="AlphaFoldDB" id="A0A0F5JLH0"/>
<evidence type="ECO:0000313" key="4">
    <source>
        <dbReference type="Proteomes" id="UP000033035"/>
    </source>
</evidence>
<keyword evidence="4" id="KW-1185">Reference proteome</keyword>
<organism evidence="3 4">
    <name type="scientific">Parabacteroides gordonii MS-1 = DSM 23371</name>
    <dbReference type="NCBI Taxonomy" id="1203610"/>
    <lineage>
        <taxon>Bacteria</taxon>
        <taxon>Pseudomonadati</taxon>
        <taxon>Bacteroidota</taxon>
        <taxon>Bacteroidia</taxon>
        <taxon>Bacteroidales</taxon>
        <taxon>Tannerellaceae</taxon>
        <taxon>Parabacteroides</taxon>
    </lineage>
</organism>
<evidence type="ECO:0000256" key="1">
    <source>
        <dbReference type="ARBA" id="ARBA00006738"/>
    </source>
</evidence>
<dbReference type="HAMAP" id="MF_00048">
    <property type="entry name" value="UPF0102"/>
    <property type="match status" value="1"/>
</dbReference>
<protein>
    <recommendedName>
        <fullName evidence="2">UPF0102 protein HMPREF1536_01421</fullName>
    </recommendedName>
</protein>
<comment type="caution">
    <text evidence="3">The sequence shown here is derived from an EMBL/GenBank/DDBJ whole genome shotgun (WGS) entry which is preliminary data.</text>
</comment>
<dbReference type="Gene3D" id="3.40.1350.10">
    <property type="match status" value="1"/>
</dbReference>
<dbReference type="PATRIC" id="fig|1203610.3.peg.1454"/>
<gene>
    <name evidence="3" type="ORF">HMPREF1536_01421</name>
</gene>
<dbReference type="STRING" id="1203610.HMPREF1536_01421"/>
<evidence type="ECO:0000256" key="2">
    <source>
        <dbReference type="HAMAP-Rule" id="MF_00048"/>
    </source>
</evidence>
<dbReference type="EMBL" id="AQHW01000009">
    <property type="protein sequence ID" value="KKB58544.1"/>
    <property type="molecule type" value="Genomic_DNA"/>
</dbReference>
<dbReference type="Pfam" id="PF02021">
    <property type="entry name" value="UPF0102"/>
    <property type="match status" value="1"/>
</dbReference>
<dbReference type="InterPro" id="IPR011856">
    <property type="entry name" value="tRNA_endonuc-like_dom_sf"/>
</dbReference>
<reference evidence="3 4" key="1">
    <citation type="submission" date="2013-04" db="EMBL/GenBank/DDBJ databases">
        <title>The Genome Sequence of Parabacteroides gordonii DSM 23371.</title>
        <authorList>
            <consortium name="The Broad Institute Genomics Platform"/>
            <person name="Earl A."/>
            <person name="Ward D."/>
            <person name="Feldgarden M."/>
            <person name="Gevers D."/>
            <person name="Martens E."/>
            <person name="Sakamoto M."/>
            <person name="Benno Y."/>
            <person name="Suzuki N."/>
            <person name="Matsunaga N."/>
            <person name="Koshihara K."/>
            <person name="Seki M."/>
            <person name="Komiya H."/>
            <person name="Walker B."/>
            <person name="Young S."/>
            <person name="Zeng Q."/>
            <person name="Gargeya S."/>
            <person name="Fitzgerald M."/>
            <person name="Haas B."/>
            <person name="Abouelleil A."/>
            <person name="Allen A.W."/>
            <person name="Alvarado L."/>
            <person name="Arachchi H.M."/>
            <person name="Berlin A.M."/>
            <person name="Chapman S.B."/>
            <person name="Gainer-Dewar J."/>
            <person name="Goldberg J."/>
            <person name="Griggs A."/>
            <person name="Gujja S."/>
            <person name="Hansen M."/>
            <person name="Howarth C."/>
            <person name="Imamovic A."/>
            <person name="Ireland A."/>
            <person name="Larimer J."/>
            <person name="McCowan C."/>
            <person name="Murphy C."/>
            <person name="Pearson M."/>
            <person name="Poon T.W."/>
            <person name="Priest M."/>
            <person name="Roberts A."/>
            <person name="Saif S."/>
            <person name="Shea T."/>
            <person name="Sisk P."/>
            <person name="Sykes S."/>
            <person name="Wortman J."/>
            <person name="Nusbaum C."/>
            <person name="Birren B."/>
        </authorList>
    </citation>
    <scope>NUCLEOTIDE SEQUENCE [LARGE SCALE GENOMIC DNA]</scope>
    <source>
        <strain evidence="3 4">MS-1</strain>
    </source>
</reference>
<dbReference type="PANTHER" id="PTHR34039">
    <property type="entry name" value="UPF0102 PROTEIN YRAN"/>
    <property type="match status" value="1"/>
</dbReference>
<dbReference type="SUPFAM" id="SSF52980">
    <property type="entry name" value="Restriction endonuclease-like"/>
    <property type="match status" value="1"/>
</dbReference>
<dbReference type="InterPro" id="IPR011335">
    <property type="entry name" value="Restrct_endonuc-II-like"/>
</dbReference>
<dbReference type="Proteomes" id="UP000033035">
    <property type="component" value="Unassembled WGS sequence"/>
</dbReference>
<proteinExistence type="inferred from homology"/>
<accession>A0A0F5JLH0</accession>
<dbReference type="HOGENOM" id="CLU_115353_2_1_10"/>
<dbReference type="PANTHER" id="PTHR34039:SF1">
    <property type="entry name" value="UPF0102 PROTEIN YRAN"/>
    <property type="match status" value="1"/>
</dbReference>
<comment type="similarity">
    <text evidence="1 2">Belongs to the UPF0102 family.</text>
</comment>
<sequence>MKAQIKKKNSIFVQINKMAEGNKLGRDGEAAARDFLIRQGYTVLHSNWHWHHYELDIVALKDNEIIVVEVKTRSEDFLVSPEEAVDNKKIRRIVAAADAYVRYFNLDCPVRFDIITLIKSGDGYKIEHLDDAFYAPCR</sequence>
<evidence type="ECO:0000313" key="3">
    <source>
        <dbReference type="EMBL" id="KKB58544.1"/>
    </source>
</evidence>
<name>A0A0F5JLH0_9BACT</name>
<dbReference type="InterPro" id="IPR003509">
    <property type="entry name" value="UPF0102_YraN-like"/>
</dbReference>
<dbReference type="CDD" id="cd20736">
    <property type="entry name" value="PoNe_Nuclease"/>
    <property type="match status" value="1"/>
</dbReference>